<sequence length="67" mass="7235">MDLYNALTGARSEQASLLAPVSSIPFGDLSGIGHLPEELEKNSENSTKICPEKNLACQWVSRESITS</sequence>
<protein>
    <submittedName>
        <fullName evidence="1">Uncharacterized protein</fullName>
    </submittedName>
</protein>
<name>A0A0W8FQV5_9ZZZZ</name>
<accession>A0A0W8FQV5</accession>
<evidence type="ECO:0000313" key="1">
    <source>
        <dbReference type="EMBL" id="KUG23304.1"/>
    </source>
</evidence>
<dbReference type="EMBL" id="LNQE01000914">
    <property type="protein sequence ID" value="KUG23304.1"/>
    <property type="molecule type" value="Genomic_DNA"/>
</dbReference>
<gene>
    <name evidence="1" type="ORF">ASZ90_006965</name>
</gene>
<organism evidence="1">
    <name type="scientific">hydrocarbon metagenome</name>
    <dbReference type="NCBI Taxonomy" id="938273"/>
    <lineage>
        <taxon>unclassified sequences</taxon>
        <taxon>metagenomes</taxon>
        <taxon>ecological metagenomes</taxon>
    </lineage>
</organism>
<comment type="caution">
    <text evidence="1">The sequence shown here is derived from an EMBL/GenBank/DDBJ whole genome shotgun (WGS) entry which is preliminary data.</text>
</comment>
<dbReference type="AlphaFoldDB" id="A0A0W8FQV5"/>
<proteinExistence type="predicted"/>
<reference evidence="1" key="1">
    <citation type="journal article" date="2015" name="Proc. Natl. Acad. Sci. U.S.A.">
        <title>Networks of energetic and metabolic interactions define dynamics in microbial communities.</title>
        <authorList>
            <person name="Embree M."/>
            <person name="Liu J.K."/>
            <person name="Al-Bassam M.M."/>
            <person name="Zengler K."/>
        </authorList>
    </citation>
    <scope>NUCLEOTIDE SEQUENCE</scope>
</reference>